<reference evidence="2 3" key="1">
    <citation type="journal article" date="2014" name="Int. J. Syst. Evol. Microbiol.">
        <title>Complete genome sequence of Corynebacterium casei LMG S-19264T (=DSM 44701T), isolated from a smear-ripened cheese.</title>
        <authorList>
            <consortium name="US DOE Joint Genome Institute (JGI-PGF)"/>
            <person name="Walter F."/>
            <person name="Albersmeier A."/>
            <person name="Kalinowski J."/>
            <person name="Ruckert C."/>
        </authorList>
    </citation>
    <scope>NUCLEOTIDE SEQUENCE [LARGE SCALE GENOMIC DNA]</scope>
    <source>
        <strain evidence="2 3">NBRC 111766</strain>
    </source>
</reference>
<dbReference type="GO" id="GO:0003677">
    <property type="term" value="F:DNA binding"/>
    <property type="evidence" value="ECO:0007669"/>
    <property type="project" value="InterPro"/>
</dbReference>
<proteinExistence type="predicted"/>
<dbReference type="EMBL" id="BSPP01000011">
    <property type="protein sequence ID" value="GLS88272.1"/>
    <property type="molecule type" value="Genomic_DNA"/>
</dbReference>
<dbReference type="Proteomes" id="UP001157355">
    <property type="component" value="Unassembled WGS sequence"/>
</dbReference>
<evidence type="ECO:0000313" key="3">
    <source>
        <dbReference type="Proteomes" id="UP001157355"/>
    </source>
</evidence>
<protein>
    <recommendedName>
        <fullName evidence="1">Arc-like DNA binding domain-containing protein</fullName>
    </recommendedName>
</protein>
<dbReference type="SUPFAM" id="SSF47598">
    <property type="entry name" value="Ribbon-helix-helix"/>
    <property type="match status" value="1"/>
</dbReference>
<dbReference type="InterPro" id="IPR013321">
    <property type="entry name" value="Arc_rbn_hlx_hlx"/>
</dbReference>
<dbReference type="Pfam" id="PF03869">
    <property type="entry name" value="Arc"/>
    <property type="match status" value="1"/>
</dbReference>
<feature type="domain" description="Arc-like DNA binding" evidence="1">
    <location>
        <begin position="6"/>
        <end position="49"/>
    </location>
</feature>
<evidence type="ECO:0000259" key="1">
    <source>
        <dbReference type="Pfam" id="PF03869"/>
    </source>
</evidence>
<sequence length="105" mass="11799">MSDSTSRESDKFMLRLPDGMRERIKAYADSNRRSMNAEIIARITESLDADLAIAVVRVDFFASAEDLWLAADRLSNMAQMARDRAIVVAMEAEADNIERMKGPSE</sequence>
<accession>A0AA37U2J0</accession>
<name>A0AA37U2J0_9RHOB</name>
<keyword evidence="3" id="KW-1185">Reference proteome</keyword>
<organism evidence="2 3">
    <name type="scientific">Cypionkella aquatica</name>
    <dbReference type="NCBI Taxonomy" id="1756042"/>
    <lineage>
        <taxon>Bacteria</taxon>
        <taxon>Pseudomonadati</taxon>
        <taxon>Pseudomonadota</taxon>
        <taxon>Alphaproteobacteria</taxon>
        <taxon>Rhodobacterales</taxon>
        <taxon>Paracoccaceae</taxon>
        <taxon>Cypionkella</taxon>
    </lineage>
</organism>
<gene>
    <name evidence="2" type="ORF">GCM10010873_32460</name>
</gene>
<dbReference type="InterPro" id="IPR010985">
    <property type="entry name" value="Ribbon_hlx_hlx"/>
</dbReference>
<dbReference type="AlphaFoldDB" id="A0AA37U2J0"/>
<dbReference type="RefSeq" id="WP_284326442.1">
    <property type="nucleotide sequence ID" value="NZ_BSPP01000011.1"/>
</dbReference>
<dbReference type="Gene3D" id="1.10.1220.10">
    <property type="entry name" value="Met repressor-like"/>
    <property type="match status" value="1"/>
</dbReference>
<dbReference type="InterPro" id="IPR005569">
    <property type="entry name" value="Arc_DNA-bd_dom"/>
</dbReference>
<comment type="caution">
    <text evidence="2">The sequence shown here is derived from an EMBL/GenBank/DDBJ whole genome shotgun (WGS) entry which is preliminary data.</text>
</comment>
<dbReference type="GO" id="GO:0006355">
    <property type="term" value="P:regulation of DNA-templated transcription"/>
    <property type="evidence" value="ECO:0007669"/>
    <property type="project" value="InterPro"/>
</dbReference>
<evidence type="ECO:0000313" key="2">
    <source>
        <dbReference type="EMBL" id="GLS88272.1"/>
    </source>
</evidence>